<dbReference type="RefSeq" id="WP_025226189.1">
    <property type="nucleotide sequence ID" value="NZ_CP007139.1"/>
</dbReference>
<evidence type="ECO:0000313" key="3">
    <source>
        <dbReference type="EMBL" id="AIE85223.1"/>
    </source>
</evidence>
<gene>
    <name evidence="3" type="ORF">OP10G_1855</name>
</gene>
<keyword evidence="3" id="KW-0407">Ion channel</keyword>
<proteinExistence type="predicted"/>
<keyword evidence="1" id="KW-0472">Membrane</keyword>
<evidence type="ECO:0000256" key="1">
    <source>
        <dbReference type="SAM" id="Phobius"/>
    </source>
</evidence>
<keyword evidence="3" id="KW-0813">Transport</keyword>
<dbReference type="AlphaFoldDB" id="A0A068NNT2"/>
<dbReference type="KEGG" id="fgi:OP10G_1855"/>
<dbReference type="Pfam" id="PF07885">
    <property type="entry name" value="Ion_trans_2"/>
    <property type="match status" value="1"/>
</dbReference>
<dbReference type="GO" id="GO:0034220">
    <property type="term" value="P:monoatomic ion transmembrane transport"/>
    <property type="evidence" value="ECO:0007669"/>
    <property type="project" value="UniProtKB-KW"/>
</dbReference>
<dbReference type="OrthoDB" id="9785126at2"/>
<organism evidence="3 4">
    <name type="scientific">Fimbriimonas ginsengisoli Gsoil 348</name>
    <dbReference type="NCBI Taxonomy" id="661478"/>
    <lineage>
        <taxon>Bacteria</taxon>
        <taxon>Bacillati</taxon>
        <taxon>Armatimonadota</taxon>
        <taxon>Fimbriimonadia</taxon>
        <taxon>Fimbriimonadales</taxon>
        <taxon>Fimbriimonadaceae</taxon>
        <taxon>Fimbriimonas</taxon>
    </lineage>
</organism>
<dbReference type="InterPro" id="IPR013099">
    <property type="entry name" value="K_chnl_dom"/>
</dbReference>
<keyword evidence="3" id="KW-0406">Ion transport</keyword>
<dbReference type="HOGENOM" id="CLU_063401_0_0_0"/>
<name>A0A068NNT2_FIMGI</name>
<keyword evidence="1" id="KW-1133">Transmembrane helix</keyword>
<reference evidence="3 4" key="1">
    <citation type="journal article" date="2014" name="PLoS ONE">
        <title>The first complete genome sequence of the class fimbriimonadia in the phylum armatimonadetes.</title>
        <authorList>
            <person name="Hu Z.Y."/>
            <person name="Wang Y.Z."/>
            <person name="Im W.T."/>
            <person name="Wang S.Y."/>
            <person name="Zhao G.P."/>
            <person name="Zheng H.J."/>
            <person name="Quan Z.X."/>
        </authorList>
    </citation>
    <scope>NUCLEOTIDE SEQUENCE [LARGE SCALE GENOMIC DNA]</scope>
    <source>
        <strain evidence="3">Gsoil 348</strain>
    </source>
</reference>
<protein>
    <submittedName>
        <fullName evidence="3">K+ channel, pore region</fullName>
    </submittedName>
</protein>
<feature type="domain" description="Potassium channel" evidence="2">
    <location>
        <begin position="82"/>
        <end position="152"/>
    </location>
</feature>
<dbReference type="Proteomes" id="UP000027982">
    <property type="component" value="Chromosome"/>
</dbReference>
<keyword evidence="4" id="KW-1185">Reference proteome</keyword>
<accession>A0A068NNT2</accession>
<dbReference type="SUPFAM" id="SSF81324">
    <property type="entry name" value="Voltage-gated potassium channels"/>
    <property type="match status" value="1"/>
</dbReference>
<sequence>MFLATLIGVLCVLVVLVDAFETIILPRTVMRRLRMSNVFFDVAGNIYRYIGRMRDCQRKKMLLVAFAPLTLLGLISLWAALIILGWALIYWSLGIHFSGPTMTPMSGLYLSGVTFFTLGYGDIVPTDVIGRGLAVLEAGVGFGFLALVIGYVPVLYTGFSRREVQMLRLDSKAGSDPMGAEILHRYSEADCMDKLPELLKDWERFGAESLESYLSYPLLAYYRSQHDDQSWLKSLTAILDACALIEMGFEDEAPWIKEVRFEARSTFAMGRHVIVDLAYILDVPPTAGELTRLSPEGLAQIRARLDADGLRLRRGPEADRHLTEIRRIYEPYVQGLAQALILDLPQWCDPVEHVDNWQTSAWEGAAHF</sequence>
<dbReference type="Gene3D" id="1.10.287.70">
    <property type="match status" value="1"/>
</dbReference>
<feature type="transmembrane region" description="Helical" evidence="1">
    <location>
        <begin position="101"/>
        <end position="121"/>
    </location>
</feature>
<keyword evidence="1" id="KW-0812">Transmembrane</keyword>
<dbReference type="STRING" id="661478.OP10G_1855"/>
<feature type="transmembrane region" description="Helical" evidence="1">
    <location>
        <begin position="133"/>
        <end position="156"/>
    </location>
</feature>
<evidence type="ECO:0000259" key="2">
    <source>
        <dbReference type="Pfam" id="PF07885"/>
    </source>
</evidence>
<dbReference type="EMBL" id="CP007139">
    <property type="protein sequence ID" value="AIE85223.1"/>
    <property type="molecule type" value="Genomic_DNA"/>
</dbReference>
<feature type="transmembrane region" description="Helical" evidence="1">
    <location>
        <begin position="62"/>
        <end position="89"/>
    </location>
</feature>
<evidence type="ECO:0000313" key="4">
    <source>
        <dbReference type="Proteomes" id="UP000027982"/>
    </source>
</evidence>